<dbReference type="PANTHER" id="PTHR42977:SF1">
    <property type="entry name" value="BLR6576 PROTEIN"/>
    <property type="match status" value="1"/>
</dbReference>
<reference evidence="3 4" key="1">
    <citation type="submission" date="2020-02" db="EMBL/GenBank/DDBJ databases">
        <authorList>
            <person name="Li X.-J."/>
            <person name="Han X.-M."/>
        </authorList>
    </citation>
    <scope>NUCLEOTIDE SEQUENCE [LARGE SCALE GENOMIC DNA]</scope>
    <source>
        <strain evidence="3 4">CCTCC AB 2017055</strain>
    </source>
</reference>
<comment type="caution">
    <text evidence="3">The sequence shown here is derived from an EMBL/GenBank/DDBJ whole genome shotgun (WGS) entry which is preliminary data.</text>
</comment>
<dbReference type="InterPro" id="IPR029058">
    <property type="entry name" value="AB_hydrolase_fold"/>
</dbReference>
<dbReference type="EMBL" id="JAAGOA010000002">
    <property type="protein sequence ID" value="NED99192.1"/>
    <property type="molecule type" value="Genomic_DNA"/>
</dbReference>
<dbReference type="RefSeq" id="WP_163732655.1">
    <property type="nucleotide sequence ID" value="NZ_JAAGOA010000002.1"/>
</dbReference>
<gene>
    <name evidence="3" type="ORF">G1H10_03315</name>
</gene>
<dbReference type="Pfam" id="PF00561">
    <property type="entry name" value="Abhydrolase_1"/>
    <property type="match status" value="1"/>
</dbReference>
<dbReference type="AlphaFoldDB" id="A0A6L9S284"/>
<feature type="region of interest" description="Disordered" evidence="1">
    <location>
        <begin position="285"/>
        <end position="304"/>
    </location>
</feature>
<dbReference type="Gene3D" id="3.40.50.1820">
    <property type="entry name" value="alpha/beta hydrolase"/>
    <property type="match status" value="1"/>
</dbReference>
<feature type="domain" description="AB hydrolase-1" evidence="2">
    <location>
        <begin position="30"/>
        <end position="265"/>
    </location>
</feature>
<organism evidence="3 4">
    <name type="scientific">Phytoactinopolyspora halotolerans</name>
    <dbReference type="NCBI Taxonomy" id="1981512"/>
    <lineage>
        <taxon>Bacteria</taxon>
        <taxon>Bacillati</taxon>
        <taxon>Actinomycetota</taxon>
        <taxon>Actinomycetes</taxon>
        <taxon>Jiangellales</taxon>
        <taxon>Jiangellaceae</taxon>
        <taxon>Phytoactinopolyspora</taxon>
    </lineage>
</organism>
<dbReference type="PRINTS" id="PR00111">
    <property type="entry name" value="ABHYDROLASE"/>
</dbReference>
<accession>A0A6L9S284</accession>
<protein>
    <submittedName>
        <fullName evidence="3">Alpha/beta hydrolase</fullName>
    </submittedName>
</protein>
<name>A0A6L9S284_9ACTN</name>
<evidence type="ECO:0000313" key="4">
    <source>
        <dbReference type="Proteomes" id="UP000475214"/>
    </source>
</evidence>
<dbReference type="Proteomes" id="UP000475214">
    <property type="component" value="Unassembled WGS sequence"/>
</dbReference>
<dbReference type="SUPFAM" id="SSF53474">
    <property type="entry name" value="alpha/beta-Hydrolases"/>
    <property type="match status" value="1"/>
</dbReference>
<evidence type="ECO:0000256" key="1">
    <source>
        <dbReference type="SAM" id="MobiDB-lite"/>
    </source>
</evidence>
<keyword evidence="3" id="KW-0378">Hydrolase</keyword>
<proteinExistence type="predicted"/>
<evidence type="ECO:0000259" key="2">
    <source>
        <dbReference type="Pfam" id="PF00561"/>
    </source>
</evidence>
<dbReference type="PANTHER" id="PTHR42977">
    <property type="entry name" value="HYDROLASE-RELATED"/>
    <property type="match status" value="1"/>
</dbReference>
<dbReference type="InterPro" id="IPR000073">
    <property type="entry name" value="AB_hydrolase_1"/>
</dbReference>
<evidence type="ECO:0000313" key="3">
    <source>
        <dbReference type="EMBL" id="NED99192.1"/>
    </source>
</evidence>
<dbReference type="InterPro" id="IPR051340">
    <property type="entry name" value="Haloalkane_dehalogenase"/>
</dbReference>
<sequence>MTAPAIAHRYVNVDGVRVFYRETGPAGGLPLLLLHGFPTGSHQYRRLMDALGDRYRMIAPDYPGFGHTETPDGFSYTFDRLADVTEGFTRELGLDRFVLYMFDFGAPVGFRLATRDPDRIAGLIVQNANAYDDGLSDLARTTIHTATADEIRTTLLAESTTRSQYEEGTADPSLVDPSAWTLDQHFLDRPGRADAQVALALDYRTNVALYPQWQAWLREHRPPTLIVWGSRDPFFTADGARAYLRDLPGAELHLFETGHFALEEHLADIATLVSGFMDRITATAPADGSGVAHQPSVAGAPVAR</sequence>
<dbReference type="GO" id="GO:0004301">
    <property type="term" value="F:epoxide hydrolase activity"/>
    <property type="evidence" value="ECO:0007669"/>
    <property type="project" value="TreeGrafter"/>
</dbReference>
<keyword evidence="4" id="KW-1185">Reference proteome</keyword>